<feature type="region of interest" description="Disordered" evidence="1">
    <location>
        <begin position="169"/>
        <end position="188"/>
    </location>
</feature>
<evidence type="ECO:0008006" key="5">
    <source>
        <dbReference type="Google" id="ProtNLM"/>
    </source>
</evidence>
<dbReference type="PROSITE" id="PS51257">
    <property type="entry name" value="PROKAR_LIPOPROTEIN"/>
    <property type="match status" value="1"/>
</dbReference>
<comment type="caution">
    <text evidence="3">The sequence shown here is derived from an EMBL/GenBank/DDBJ whole genome shotgun (WGS) entry which is preliminary data.</text>
</comment>
<reference evidence="3 4" key="1">
    <citation type="submission" date="2018-08" db="EMBL/GenBank/DDBJ databases">
        <title>Linezolid Resistance in Mycobacterium abscessus: MIC Distribution and Comprehensive Investigation of Resistance Mechanisms.</title>
        <authorList>
            <person name="Ye M."/>
            <person name="Xu L."/>
            <person name="Zou Y."/>
            <person name="Li B."/>
            <person name="Guo Q."/>
            <person name="Zhang Y."/>
            <person name="Zhan M."/>
            <person name="Xu B."/>
            <person name="Yu F."/>
            <person name="Zhang Z."/>
            <person name="Chu H."/>
        </authorList>
    </citation>
    <scope>NUCLEOTIDE SEQUENCE [LARGE SCALE GENOMIC DNA]</scope>
    <source>
        <strain evidence="3 4">G143</strain>
    </source>
</reference>
<dbReference type="EMBL" id="QXBN01000013">
    <property type="protein sequence ID" value="RIT35674.1"/>
    <property type="molecule type" value="Genomic_DNA"/>
</dbReference>
<name>A0ABD7HMN3_9MYCO</name>
<evidence type="ECO:0000313" key="4">
    <source>
        <dbReference type="Proteomes" id="UP000284557"/>
    </source>
</evidence>
<feature type="chain" id="PRO_5044873842" description="Lipoprotein" evidence="2">
    <location>
        <begin position="20"/>
        <end position="249"/>
    </location>
</feature>
<dbReference type="AlphaFoldDB" id="A0ABD7HMN3"/>
<accession>A0ABD7HMN3</accession>
<evidence type="ECO:0000313" key="3">
    <source>
        <dbReference type="EMBL" id="RIT35674.1"/>
    </source>
</evidence>
<proteinExistence type="predicted"/>
<protein>
    <recommendedName>
        <fullName evidence="5">Lipoprotein</fullName>
    </recommendedName>
</protein>
<evidence type="ECO:0000256" key="2">
    <source>
        <dbReference type="SAM" id="SignalP"/>
    </source>
</evidence>
<sequence>MTNRTVALVAASLSALLLASCRHEQPPQLAPVWEDKDHSTIRWIPNSVADLMSPEGTFIRASIESWRAAQTARGEGVEAIRSGGYPGFEHAFNNAWKPEQVGGTVRLRDTGVGTLYYEIVELRHEDDHYTAGVCTYPSQTASQQADGQFISNGSADLGYGWRLTFGPDRKLSGETQHPPLSNQKGAAKRPVDNVFGTWVILQSDPSATDLPQCNKLAPGTPTNWPKPYVRADSPPTLPPAPGWPEGSKA</sequence>
<gene>
    <name evidence="3" type="ORF">D2E76_17505</name>
</gene>
<evidence type="ECO:0000256" key="1">
    <source>
        <dbReference type="SAM" id="MobiDB-lite"/>
    </source>
</evidence>
<dbReference type="Proteomes" id="UP000284557">
    <property type="component" value="Unassembled WGS sequence"/>
</dbReference>
<feature type="compositionally biased region" description="Polar residues" evidence="1">
    <location>
        <begin position="173"/>
        <end position="184"/>
    </location>
</feature>
<feature type="signal peptide" evidence="2">
    <location>
        <begin position="1"/>
        <end position="19"/>
    </location>
</feature>
<organism evidence="3 4">
    <name type="scientific">Mycobacteroides abscessus</name>
    <dbReference type="NCBI Taxonomy" id="36809"/>
    <lineage>
        <taxon>Bacteria</taxon>
        <taxon>Bacillati</taxon>
        <taxon>Actinomycetota</taxon>
        <taxon>Actinomycetes</taxon>
        <taxon>Mycobacteriales</taxon>
        <taxon>Mycobacteriaceae</taxon>
        <taxon>Mycobacteroides</taxon>
    </lineage>
</organism>
<feature type="region of interest" description="Disordered" evidence="1">
    <location>
        <begin position="211"/>
        <end position="249"/>
    </location>
</feature>
<keyword evidence="2" id="KW-0732">Signal</keyword>